<organism evidence="2 3">
    <name type="scientific">Microlunatus parietis</name>
    <dbReference type="NCBI Taxonomy" id="682979"/>
    <lineage>
        <taxon>Bacteria</taxon>
        <taxon>Bacillati</taxon>
        <taxon>Actinomycetota</taxon>
        <taxon>Actinomycetes</taxon>
        <taxon>Propionibacteriales</taxon>
        <taxon>Propionibacteriaceae</taxon>
        <taxon>Microlunatus</taxon>
    </lineage>
</organism>
<proteinExistence type="predicted"/>
<feature type="transmembrane region" description="Helical" evidence="1">
    <location>
        <begin position="221"/>
        <end position="246"/>
    </location>
</feature>
<sequence>MITTSEADPSRFRSPVRWIARNWRSGSVVAAGAWSAVAVVVGALWAGDVVPAPFGRNDPRAADVMSYFAGIEPWTAGLGAIVVGVAGLLTAAGMIMLRGRRWPAIPGLVLAAGLLLVVPDARVIQNFAYLFFGYTGLWDAGLAAMIVSIAGGVLWAAASFGRLGAARPGSLGWRVPVTYLAAALALPYGIVRGAWGLGIPLGTSSLAWIERDAAAFGIDPWVIRAGLLAVFAGLPVGGALLTTGLVRPWGERLPSWLPGLGGRRVPIWLAVVPGAGAAIMILQFGLRTTPGTIAAVATMTPENWGATAPGLFILPWGIALALAVYGYAARRLGHAIELERRPETGRLTSR</sequence>
<keyword evidence="1" id="KW-1133">Transmembrane helix</keyword>
<feature type="transmembrane region" description="Helical" evidence="1">
    <location>
        <begin position="136"/>
        <end position="158"/>
    </location>
</feature>
<keyword evidence="3" id="KW-1185">Reference proteome</keyword>
<evidence type="ECO:0000256" key="1">
    <source>
        <dbReference type="SAM" id="Phobius"/>
    </source>
</evidence>
<evidence type="ECO:0000313" key="3">
    <source>
        <dbReference type="Proteomes" id="UP000569914"/>
    </source>
</evidence>
<name>A0A7Y9IDF2_9ACTN</name>
<keyword evidence="1" id="KW-0812">Transmembrane</keyword>
<comment type="caution">
    <text evidence="2">The sequence shown here is derived from an EMBL/GenBank/DDBJ whole genome shotgun (WGS) entry which is preliminary data.</text>
</comment>
<gene>
    <name evidence="2" type="ORF">BKA15_006068</name>
</gene>
<dbReference type="Proteomes" id="UP000569914">
    <property type="component" value="Unassembled WGS sequence"/>
</dbReference>
<keyword evidence="1" id="KW-0472">Membrane</keyword>
<dbReference type="AlphaFoldDB" id="A0A7Y9IDF2"/>
<feature type="transmembrane region" description="Helical" evidence="1">
    <location>
        <begin position="74"/>
        <end position="97"/>
    </location>
</feature>
<feature type="transmembrane region" description="Helical" evidence="1">
    <location>
        <begin position="179"/>
        <end position="201"/>
    </location>
</feature>
<feature type="transmembrane region" description="Helical" evidence="1">
    <location>
        <begin position="306"/>
        <end position="328"/>
    </location>
</feature>
<accession>A0A7Y9IDF2</accession>
<dbReference type="RefSeq" id="WP_179757258.1">
    <property type="nucleotide sequence ID" value="NZ_JACCBU010000001.1"/>
</dbReference>
<dbReference type="EMBL" id="JACCBU010000001">
    <property type="protein sequence ID" value="NYE74739.1"/>
    <property type="molecule type" value="Genomic_DNA"/>
</dbReference>
<reference evidence="2 3" key="1">
    <citation type="submission" date="2020-07" db="EMBL/GenBank/DDBJ databases">
        <title>Sequencing the genomes of 1000 actinobacteria strains.</title>
        <authorList>
            <person name="Klenk H.-P."/>
        </authorList>
    </citation>
    <scope>NUCLEOTIDE SEQUENCE [LARGE SCALE GENOMIC DNA]</scope>
    <source>
        <strain evidence="2 3">DSM 22083</strain>
    </source>
</reference>
<protein>
    <submittedName>
        <fullName evidence="2">Uncharacterized protein</fullName>
    </submittedName>
</protein>
<feature type="transmembrane region" description="Helical" evidence="1">
    <location>
        <begin position="267"/>
        <end position="286"/>
    </location>
</feature>
<feature type="transmembrane region" description="Helical" evidence="1">
    <location>
        <begin position="104"/>
        <end position="124"/>
    </location>
</feature>
<evidence type="ECO:0000313" key="2">
    <source>
        <dbReference type="EMBL" id="NYE74739.1"/>
    </source>
</evidence>
<feature type="transmembrane region" description="Helical" evidence="1">
    <location>
        <begin position="27"/>
        <end position="47"/>
    </location>
</feature>